<dbReference type="GeneID" id="109467825"/>
<evidence type="ECO:0000259" key="2">
    <source>
        <dbReference type="Pfam" id="PF00462"/>
    </source>
</evidence>
<dbReference type="AlphaFoldDB" id="A0A6P4XXU4"/>
<dbReference type="PANTHER" id="PTHR46990:SF1">
    <property type="entry name" value="GLUTAREDOXIN DOMAIN-CONTAINING CYSTEINE-RICH PROTEIN 1"/>
    <property type="match status" value="1"/>
</dbReference>
<dbReference type="InterPro" id="IPR036249">
    <property type="entry name" value="Thioredoxin-like_sf"/>
</dbReference>
<reference evidence="4" key="1">
    <citation type="submission" date="2025-08" db="UniProtKB">
        <authorList>
            <consortium name="RefSeq"/>
        </authorList>
    </citation>
    <scope>IDENTIFICATION</scope>
    <source>
        <tissue evidence="4">Gonad</tissue>
    </source>
</reference>
<dbReference type="Proteomes" id="UP000515135">
    <property type="component" value="Unplaced"/>
</dbReference>
<dbReference type="Pfam" id="PF23733">
    <property type="entry name" value="GRXCR1-2_C"/>
    <property type="match status" value="1"/>
</dbReference>
<proteinExistence type="predicted"/>
<dbReference type="RefSeq" id="XP_019621460.1">
    <property type="nucleotide sequence ID" value="XM_019765901.1"/>
</dbReference>
<dbReference type="Pfam" id="PF00462">
    <property type="entry name" value="Glutaredoxin"/>
    <property type="match status" value="1"/>
</dbReference>
<dbReference type="KEGG" id="bbel:109467825"/>
<feature type="region of interest" description="Disordered" evidence="1">
    <location>
        <begin position="1"/>
        <end position="93"/>
    </location>
</feature>
<dbReference type="PROSITE" id="PS51354">
    <property type="entry name" value="GLUTAREDOXIN_2"/>
    <property type="match status" value="1"/>
</dbReference>
<gene>
    <name evidence="4" type="primary">LOC109467825</name>
</gene>
<evidence type="ECO:0000313" key="3">
    <source>
        <dbReference type="Proteomes" id="UP000515135"/>
    </source>
</evidence>
<dbReference type="GO" id="GO:0007605">
    <property type="term" value="P:sensory perception of sound"/>
    <property type="evidence" value="ECO:0007669"/>
    <property type="project" value="InterPro"/>
</dbReference>
<dbReference type="OrthoDB" id="423313at2759"/>
<organism evidence="3 4">
    <name type="scientific">Branchiostoma belcheri</name>
    <name type="common">Amphioxus</name>
    <dbReference type="NCBI Taxonomy" id="7741"/>
    <lineage>
        <taxon>Eukaryota</taxon>
        <taxon>Metazoa</taxon>
        <taxon>Chordata</taxon>
        <taxon>Cephalochordata</taxon>
        <taxon>Leptocardii</taxon>
        <taxon>Amphioxiformes</taxon>
        <taxon>Branchiostomatidae</taxon>
        <taxon>Branchiostoma</taxon>
    </lineage>
</organism>
<feature type="domain" description="Glutaredoxin" evidence="2">
    <location>
        <begin position="194"/>
        <end position="259"/>
    </location>
</feature>
<dbReference type="PANTHER" id="PTHR46990">
    <property type="entry name" value="GLUTAREDOXIN DOMAIN-CONTAINING CYSTEINE-RICH PROTEIN 1"/>
    <property type="match status" value="1"/>
</dbReference>
<dbReference type="Gene3D" id="3.40.30.10">
    <property type="entry name" value="Glutaredoxin"/>
    <property type="match status" value="1"/>
</dbReference>
<evidence type="ECO:0000256" key="1">
    <source>
        <dbReference type="SAM" id="MobiDB-lite"/>
    </source>
</evidence>
<dbReference type="InterPro" id="IPR042797">
    <property type="entry name" value="GRXCR1"/>
</dbReference>
<accession>A0A6P4XXU4</accession>
<dbReference type="SUPFAM" id="SSF52833">
    <property type="entry name" value="Thioredoxin-like"/>
    <property type="match status" value="1"/>
</dbReference>
<dbReference type="InterPro" id="IPR002109">
    <property type="entry name" value="Glutaredoxin"/>
</dbReference>
<keyword evidence="3" id="KW-1185">Reference proteome</keyword>
<dbReference type="CDD" id="cd03031">
    <property type="entry name" value="GRX_GRX_like"/>
    <property type="match status" value="1"/>
</dbReference>
<name>A0A6P4XXU4_BRABE</name>
<protein>
    <submittedName>
        <fullName evidence="4">Glutaredoxin domain-containing cysteine-rich protein 1-like isoform X1</fullName>
    </submittedName>
</protein>
<evidence type="ECO:0000313" key="4">
    <source>
        <dbReference type="RefSeq" id="XP_019621460.1"/>
    </source>
</evidence>
<sequence>MIGTGLYKRLSGPHHQPLSTPARTPPHKHSMNKLRFKWGGSGAEKKDKEPKNHYVNGGDHHYSLQPDTGEYCQSDPPGTVQTNGDVPGDHPRNSRLHLSPAAASPAGWTYYVTQTSQEEGEGEDENRLLSYVGKRDYSGGVEDTEIVSRNGTVRGVKNRVRAGLAHFTSLTQGAQPNSHLQKACSHERGRIIVYTTSMQVVRDTAEKCQKIRRILESHRVRFEERDVVMNLELQRELRARLGQTEEALTLPQVFIDGQPIGGAERLDQLNEAGELRKLLSRFEKITVRSLCDRCGGYRYIPCTVCNGSRKSVHRNNFTDMFRALNCTACNENGLQRCPVCDEEQCVSFI</sequence>
<feature type="compositionally biased region" description="Basic residues" evidence="1">
    <location>
        <begin position="25"/>
        <end position="36"/>
    </location>
</feature>
<feature type="compositionally biased region" description="Basic and acidic residues" evidence="1">
    <location>
        <begin position="43"/>
        <end position="62"/>
    </location>
</feature>